<dbReference type="PANTHER" id="PTHR35807">
    <property type="entry name" value="TRANSCRIPTIONAL REGULATOR REDD-RELATED"/>
    <property type="match status" value="1"/>
</dbReference>
<dbReference type="InterPro" id="IPR041664">
    <property type="entry name" value="AAA_16"/>
</dbReference>
<evidence type="ECO:0000256" key="3">
    <source>
        <dbReference type="ARBA" id="ARBA00023125"/>
    </source>
</evidence>
<name>A0A402CHU7_RHOWR</name>
<dbReference type="SUPFAM" id="SSF48452">
    <property type="entry name" value="TPR-like"/>
    <property type="match status" value="1"/>
</dbReference>
<dbReference type="Gene3D" id="1.10.10.10">
    <property type="entry name" value="Winged helix-like DNA-binding domain superfamily/Winged helix DNA-binding domain"/>
    <property type="match status" value="1"/>
</dbReference>
<dbReference type="Pfam" id="PF00486">
    <property type="entry name" value="Trans_reg_C"/>
    <property type="match status" value="1"/>
</dbReference>
<keyword evidence="8" id="KW-1185">Reference proteome</keyword>
<dbReference type="Gene3D" id="3.40.50.300">
    <property type="entry name" value="P-loop containing nucleotide triphosphate hydrolases"/>
    <property type="match status" value="1"/>
</dbReference>
<protein>
    <recommendedName>
        <fullName evidence="6">OmpR/PhoB-type domain-containing protein</fullName>
    </recommendedName>
</protein>
<dbReference type="PROSITE" id="PS51755">
    <property type="entry name" value="OMPR_PHOB"/>
    <property type="match status" value="1"/>
</dbReference>
<evidence type="ECO:0000313" key="7">
    <source>
        <dbReference type="EMBL" id="GCE43168.1"/>
    </source>
</evidence>
<dbReference type="SMART" id="SM00862">
    <property type="entry name" value="Trans_reg_C"/>
    <property type="match status" value="1"/>
</dbReference>
<keyword evidence="2" id="KW-0805">Transcription regulation</keyword>
<evidence type="ECO:0000256" key="2">
    <source>
        <dbReference type="ARBA" id="ARBA00023015"/>
    </source>
</evidence>
<dbReference type="GO" id="GO:0000160">
    <property type="term" value="P:phosphorelay signal transduction system"/>
    <property type="evidence" value="ECO:0007669"/>
    <property type="project" value="InterPro"/>
</dbReference>
<proteinExistence type="inferred from homology"/>
<gene>
    <name evidence="7" type="ORF">Rhow_007297</name>
</gene>
<comment type="similarity">
    <text evidence="1">Belongs to the AfsR/DnrI/RedD regulatory family.</text>
</comment>
<accession>A0A402CHU7</accession>
<dbReference type="InterPro" id="IPR011990">
    <property type="entry name" value="TPR-like_helical_dom_sf"/>
</dbReference>
<evidence type="ECO:0000256" key="1">
    <source>
        <dbReference type="ARBA" id="ARBA00005820"/>
    </source>
</evidence>
<dbReference type="InterPro" id="IPR036388">
    <property type="entry name" value="WH-like_DNA-bd_sf"/>
</dbReference>
<feature type="DNA-binding region" description="OmpR/PhoB-type" evidence="5">
    <location>
        <begin position="1"/>
        <end position="104"/>
    </location>
</feature>
<dbReference type="InterPro" id="IPR027417">
    <property type="entry name" value="P-loop_NTPase"/>
</dbReference>
<reference evidence="7 8" key="1">
    <citation type="submission" date="2018-11" db="EMBL/GenBank/DDBJ databases">
        <title>Microbial catabolism of amino acid.</title>
        <authorList>
            <person name="Hibi M."/>
            <person name="Ogawa J."/>
        </authorList>
    </citation>
    <scope>NUCLEOTIDE SEQUENCE [LARGE SCALE GENOMIC DNA]</scope>
    <source>
        <strain evidence="7 8">C31-06</strain>
    </source>
</reference>
<dbReference type="Pfam" id="PF03704">
    <property type="entry name" value="BTAD"/>
    <property type="match status" value="1"/>
</dbReference>
<dbReference type="SUPFAM" id="SSF46894">
    <property type="entry name" value="C-terminal effector domain of the bipartite response regulators"/>
    <property type="match status" value="1"/>
</dbReference>
<evidence type="ECO:0000256" key="4">
    <source>
        <dbReference type="ARBA" id="ARBA00023163"/>
    </source>
</evidence>
<keyword evidence="4" id="KW-0804">Transcription</keyword>
<dbReference type="Gene3D" id="1.25.40.10">
    <property type="entry name" value="Tetratricopeptide repeat domain"/>
    <property type="match status" value="1"/>
</dbReference>
<dbReference type="GO" id="GO:0006355">
    <property type="term" value="P:regulation of DNA-templated transcription"/>
    <property type="evidence" value="ECO:0007669"/>
    <property type="project" value="InterPro"/>
</dbReference>
<evidence type="ECO:0000313" key="8">
    <source>
        <dbReference type="Proteomes" id="UP000287519"/>
    </source>
</evidence>
<comment type="caution">
    <text evidence="7">The sequence shown here is derived from an EMBL/GenBank/DDBJ whole genome shotgun (WGS) entry which is preliminary data.</text>
</comment>
<dbReference type="CDD" id="cd15831">
    <property type="entry name" value="BTAD"/>
    <property type="match status" value="1"/>
</dbReference>
<feature type="domain" description="OmpR/PhoB-type" evidence="6">
    <location>
        <begin position="1"/>
        <end position="104"/>
    </location>
</feature>
<dbReference type="InterPro" id="IPR051677">
    <property type="entry name" value="AfsR-DnrI-RedD_regulator"/>
</dbReference>
<dbReference type="SUPFAM" id="SSF52540">
    <property type="entry name" value="P-loop containing nucleoside triphosphate hydrolases"/>
    <property type="match status" value="1"/>
</dbReference>
<dbReference type="SMART" id="SM01043">
    <property type="entry name" value="BTAD"/>
    <property type="match status" value="1"/>
</dbReference>
<evidence type="ECO:0000256" key="5">
    <source>
        <dbReference type="PROSITE-ProRule" id="PRU01091"/>
    </source>
</evidence>
<dbReference type="Proteomes" id="UP000287519">
    <property type="component" value="Unassembled WGS sequence"/>
</dbReference>
<keyword evidence="3 5" id="KW-0238">DNA-binding</keyword>
<dbReference type="EMBL" id="BHYM01000068">
    <property type="protein sequence ID" value="GCE43168.1"/>
    <property type="molecule type" value="Genomic_DNA"/>
</dbReference>
<dbReference type="InterPro" id="IPR001867">
    <property type="entry name" value="OmpR/PhoB-type_DNA-bd"/>
</dbReference>
<dbReference type="Pfam" id="PF13191">
    <property type="entry name" value="AAA_16"/>
    <property type="match status" value="1"/>
</dbReference>
<dbReference type="InterPro" id="IPR005158">
    <property type="entry name" value="BTAD"/>
</dbReference>
<sequence>MHTLGTMVRIRVLGTLEAEDESGAVDLGGPRQRAVLALLLVARGDVVPVDRLVDDLWHGAPPARAVGALQAYISNLRRALEPRRAPRADSTVLVSRAPGYALTLPSSAVDAWEFESLVRSAAGTGRADLERALGLWRGPAFAEVAGEHWALAEIARLEELRVVARERVVAAAVASGDAAGAVLDAQSLTRDHPLREEGWRLLALALHRSGRQADALAALREARGRLASELGLDPGPGLTELEHRILTGTVPSAPAPAPAPVPVDTAPAPWFLGRAAELATLTDLMSDPGTPVVLLGGDAGSGKSSLLRRFRRTLHAAGWQVAVGRCPEVDGAPPAWAWVEILRALRETVDPGAEADALAPLLADDRSHAARPDDPSGRFLLHRAVADYLGTVRGHGPLAVVLDDVHRADEDTLSILVRLAQQRSPILLILAFRPDEVDANLENCFADLASLQPTRIRLGGLGPDESAELIRHVSGRDPDPDVLRALADRTGGNPFYLQESARLLDSEGELVATSEVPEGVRDVLRRRIARLPELTVSVLRLAAVVGRESDVDVLTRAAEVGEDAVFDALESGVIAGLLGEPRAGTVRFTHALVRDTLYSDLTRLRRSRWHARVGSALEELRPHDVAALAHHFTEALSAATARQALDHNVAAAAQAADRYAHDAEIGFLNDALRAADRLPPDAAASVDERVDILTELSRTQLAAGIGLDGARSRKRALELARDAGRTDLAIRVLAFVDTPTPWINRRYGEVDTAVVDLIETLLRDEEPEPAVRCRLLVTLVHEIGAEDHERTGAAVREAEVLARDLDDPVLLGLVLCAVHAGTGSPTSTLGDQVIGDELLRIGDRTQLPVFTMLGHHLLAEIASGNGDIPAIEHHMGLQSELADRYRFQQAQATRQMNRAMVAHLTGDLAAAERHYEQGHELMVRAGLDADSVFALAVFTLRLTEGRAGEFEAVIATVDSAATDVLADLHALALLGNGKPEQARQVRRHLRPVRRDFFHSLMMSLRGIVVAGLGERDEAAAVHAELSPYSGQIGGGDTAAFAVGPVDTILGDLEMLLGRTGAARTHYAAALALAERCGCPAWIDAARTRVTTHPSEFQVGH</sequence>
<dbReference type="InterPro" id="IPR016032">
    <property type="entry name" value="Sig_transdc_resp-reg_C-effctor"/>
</dbReference>
<dbReference type="PANTHER" id="PTHR35807:SF1">
    <property type="entry name" value="TRANSCRIPTIONAL REGULATOR REDD"/>
    <property type="match status" value="1"/>
</dbReference>
<dbReference type="AlphaFoldDB" id="A0A402CHU7"/>
<organism evidence="7 8">
    <name type="scientific">Rhodococcus wratislaviensis</name>
    <name type="common">Tsukamurella wratislaviensis</name>
    <dbReference type="NCBI Taxonomy" id="44752"/>
    <lineage>
        <taxon>Bacteria</taxon>
        <taxon>Bacillati</taxon>
        <taxon>Actinomycetota</taxon>
        <taxon>Actinomycetes</taxon>
        <taxon>Mycobacteriales</taxon>
        <taxon>Nocardiaceae</taxon>
        <taxon>Rhodococcus</taxon>
    </lineage>
</organism>
<dbReference type="GO" id="GO:0003677">
    <property type="term" value="F:DNA binding"/>
    <property type="evidence" value="ECO:0007669"/>
    <property type="project" value="UniProtKB-UniRule"/>
</dbReference>
<evidence type="ECO:0000259" key="6">
    <source>
        <dbReference type="PROSITE" id="PS51755"/>
    </source>
</evidence>